<feature type="transmembrane region" description="Helical" evidence="1">
    <location>
        <begin position="7"/>
        <end position="25"/>
    </location>
</feature>
<evidence type="ECO:0000256" key="1">
    <source>
        <dbReference type="SAM" id="Phobius"/>
    </source>
</evidence>
<keyword evidence="1" id="KW-0472">Membrane</keyword>
<evidence type="ECO:0000313" key="3">
    <source>
        <dbReference type="Proteomes" id="UP001527099"/>
    </source>
</evidence>
<dbReference type="NCBIfam" id="TIGR03510">
    <property type="entry name" value="XapX"/>
    <property type="match status" value="1"/>
</dbReference>
<organism evidence="2 3">
    <name type="scientific">Paenibacillus alginolyticus</name>
    <dbReference type="NCBI Taxonomy" id="59839"/>
    <lineage>
        <taxon>Bacteria</taxon>
        <taxon>Bacillati</taxon>
        <taxon>Bacillota</taxon>
        <taxon>Bacilli</taxon>
        <taxon>Bacillales</taxon>
        <taxon>Paenibacillaceae</taxon>
        <taxon>Paenibacillus</taxon>
    </lineage>
</organism>
<evidence type="ECO:0000313" key="2">
    <source>
        <dbReference type="EMBL" id="MCY9693191.1"/>
    </source>
</evidence>
<keyword evidence="3" id="KW-1185">Reference proteome</keyword>
<dbReference type="Proteomes" id="UP001527099">
    <property type="component" value="Unassembled WGS sequence"/>
</dbReference>
<comment type="caution">
    <text evidence="2">The sequence shown here is derived from an EMBL/GenBank/DDBJ whole genome shotgun (WGS) entry which is preliminary data.</text>
</comment>
<accession>A0ABT4GAI4</accession>
<sequence length="54" mass="5620">MKELLMSIGAGIIVGIVFKLLKLPLPAPPVLTGILGIVGVYAGGKIMDFLLRAT</sequence>
<dbReference type="EMBL" id="JAMDMX010000028">
    <property type="protein sequence ID" value="MCY9693191.1"/>
    <property type="molecule type" value="Genomic_DNA"/>
</dbReference>
<dbReference type="InterPro" id="IPR009872">
    <property type="entry name" value="DUF1427"/>
</dbReference>
<reference evidence="2 3" key="1">
    <citation type="submission" date="2022-05" db="EMBL/GenBank/DDBJ databases">
        <title>Genome Sequencing of Bee-Associated Microbes.</title>
        <authorList>
            <person name="Dunlap C."/>
        </authorList>
    </citation>
    <scope>NUCLEOTIDE SEQUENCE [LARGE SCALE GENOMIC DNA]</scope>
    <source>
        <strain evidence="2 3">NRRL B-14421</strain>
    </source>
</reference>
<keyword evidence="1" id="KW-0812">Transmembrane</keyword>
<proteinExistence type="predicted"/>
<dbReference type="Pfam" id="PF07235">
    <property type="entry name" value="DUF1427"/>
    <property type="match status" value="1"/>
</dbReference>
<feature type="transmembrane region" description="Helical" evidence="1">
    <location>
        <begin position="31"/>
        <end position="51"/>
    </location>
</feature>
<dbReference type="InterPro" id="IPR020017">
    <property type="entry name" value="XapX_domain"/>
</dbReference>
<keyword evidence="1" id="KW-1133">Transmembrane helix</keyword>
<dbReference type="RefSeq" id="WP_268614684.1">
    <property type="nucleotide sequence ID" value="NZ_JAMDMX010000028.1"/>
</dbReference>
<name>A0ABT4GAI4_9BACL</name>
<gene>
    <name evidence="2" type="ORF">M5X19_09840</name>
</gene>
<protein>
    <submittedName>
        <fullName evidence="2">DUF1427 family protein</fullName>
    </submittedName>
</protein>